<dbReference type="Gene3D" id="2.60.40.150">
    <property type="entry name" value="C2 domain"/>
    <property type="match status" value="1"/>
</dbReference>
<dbReference type="CDD" id="cd00030">
    <property type="entry name" value="C2"/>
    <property type="match status" value="1"/>
</dbReference>
<organism evidence="2 3">
    <name type="scientific">Orchesella cincta</name>
    <name type="common">Springtail</name>
    <name type="synonym">Podura cincta</name>
    <dbReference type="NCBI Taxonomy" id="48709"/>
    <lineage>
        <taxon>Eukaryota</taxon>
        <taxon>Metazoa</taxon>
        <taxon>Ecdysozoa</taxon>
        <taxon>Arthropoda</taxon>
        <taxon>Hexapoda</taxon>
        <taxon>Collembola</taxon>
        <taxon>Entomobryomorpha</taxon>
        <taxon>Entomobryoidea</taxon>
        <taxon>Orchesellidae</taxon>
        <taxon>Orchesellinae</taxon>
        <taxon>Orchesella</taxon>
    </lineage>
</organism>
<proteinExistence type="predicted"/>
<dbReference type="PROSITE" id="PS50004">
    <property type="entry name" value="C2"/>
    <property type="match status" value="1"/>
</dbReference>
<sequence>MKPRTDYGYTPFAKVWYKGVCVQRTETKGYTQYPRWDKEVNFDYDEESLDQLKVELTHNIEWDFDEYIGTSWSPPDDIHMGVERELWSGSRVAGIIVYENVRSTYLGNYTGYKKCQG</sequence>
<dbReference type="Pfam" id="PF00168">
    <property type="entry name" value="C2"/>
    <property type="match status" value="1"/>
</dbReference>
<evidence type="ECO:0000313" key="2">
    <source>
        <dbReference type="EMBL" id="ODM92516.1"/>
    </source>
</evidence>
<dbReference type="InterPro" id="IPR035892">
    <property type="entry name" value="C2_domain_sf"/>
</dbReference>
<protein>
    <submittedName>
        <fullName evidence="2">Ras GTPase-activating protein 4</fullName>
    </submittedName>
</protein>
<keyword evidence="3" id="KW-1185">Reference proteome</keyword>
<feature type="domain" description="C2" evidence="1">
    <location>
        <begin position="1"/>
        <end position="88"/>
    </location>
</feature>
<dbReference type="EMBL" id="LJIJ01001211">
    <property type="protein sequence ID" value="ODM92516.1"/>
    <property type="molecule type" value="Genomic_DNA"/>
</dbReference>
<dbReference type="AlphaFoldDB" id="A0A1D2MHQ6"/>
<comment type="caution">
    <text evidence="2">The sequence shown here is derived from an EMBL/GenBank/DDBJ whole genome shotgun (WGS) entry which is preliminary data.</text>
</comment>
<accession>A0A1D2MHQ6</accession>
<evidence type="ECO:0000313" key="3">
    <source>
        <dbReference type="Proteomes" id="UP000094527"/>
    </source>
</evidence>
<reference evidence="2 3" key="1">
    <citation type="journal article" date="2016" name="Genome Biol. Evol.">
        <title>Gene Family Evolution Reflects Adaptation to Soil Environmental Stressors in the Genome of the Collembolan Orchesella cincta.</title>
        <authorList>
            <person name="Faddeeva-Vakhrusheva A."/>
            <person name="Derks M.F."/>
            <person name="Anvar S.Y."/>
            <person name="Agamennone V."/>
            <person name="Suring W."/>
            <person name="Smit S."/>
            <person name="van Straalen N.M."/>
            <person name="Roelofs D."/>
        </authorList>
    </citation>
    <scope>NUCLEOTIDE SEQUENCE [LARGE SCALE GENOMIC DNA]</scope>
    <source>
        <tissue evidence="2">Mixed pool</tissue>
    </source>
</reference>
<name>A0A1D2MHQ6_ORCCI</name>
<evidence type="ECO:0000259" key="1">
    <source>
        <dbReference type="PROSITE" id="PS50004"/>
    </source>
</evidence>
<dbReference type="SUPFAM" id="SSF49562">
    <property type="entry name" value="C2 domain (Calcium/lipid-binding domain, CaLB)"/>
    <property type="match status" value="1"/>
</dbReference>
<dbReference type="Proteomes" id="UP000094527">
    <property type="component" value="Unassembled WGS sequence"/>
</dbReference>
<gene>
    <name evidence="2" type="ORF">Ocin01_14163</name>
</gene>
<dbReference type="InterPro" id="IPR000008">
    <property type="entry name" value="C2_dom"/>
</dbReference>